<gene>
    <name evidence="2" type="ORF">NCTC10392_05115</name>
</gene>
<protein>
    <submittedName>
        <fullName evidence="2">Uncharacterized protein</fullName>
    </submittedName>
</protein>
<organism evidence="2 3">
    <name type="scientific">Pseudomonas fluorescens</name>
    <dbReference type="NCBI Taxonomy" id="294"/>
    <lineage>
        <taxon>Bacteria</taxon>
        <taxon>Pseudomonadati</taxon>
        <taxon>Pseudomonadota</taxon>
        <taxon>Gammaproteobacteria</taxon>
        <taxon>Pseudomonadales</taxon>
        <taxon>Pseudomonadaceae</taxon>
        <taxon>Pseudomonas</taxon>
    </lineage>
</organism>
<proteinExistence type="predicted"/>
<evidence type="ECO:0000313" key="2">
    <source>
        <dbReference type="EMBL" id="SUD33716.1"/>
    </source>
</evidence>
<feature type="coiled-coil region" evidence="1">
    <location>
        <begin position="78"/>
        <end position="105"/>
    </location>
</feature>
<reference evidence="2 3" key="1">
    <citation type="submission" date="2018-06" db="EMBL/GenBank/DDBJ databases">
        <authorList>
            <consortium name="Pathogen Informatics"/>
            <person name="Doyle S."/>
        </authorList>
    </citation>
    <scope>NUCLEOTIDE SEQUENCE [LARGE SCALE GENOMIC DNA]</scope>
    <source>
        <strain evidence="2 3">NCTC10392</strain>
    </source>
</reference>
<dbReference type="AlphaFoldDB" id="A0A379IJX6"/>
<evidence type="ECO:0000313" key="3">
    <source>
        <dbReference type="Proteomes" id="UP000255125"/>
    </source>
</evidence>
<dbReference type="RefSeq" id="WP_220273124.1">
    <property type="nucleotide sequence ID" value="NZ_UGUS01000002.1"/>
</dbReference>
<evidence type="ECO:0000256" key="1">
    <source>
        <dbReference type="SAM" id="Coils"/>
    </source>
</evidence>
<name>A0A379IJX6_PSEFL</name>
<accession>A0A379IJX6</accession>
<dbReference type="EMBL" id="UGUS01000002">
    <property type="protein sequence ID" value="SUD33716.1"/>
    <property type="molecule type" value="Genomic_DNA"/>
</dbReference>
<dbReference type="Proteomes" id="UP000255125">
    <property type="component" value="Unassembled WGS sequence"/>
</dbReference>
<sequence length="174" mass="19442">MNKNSESRSRRMTDTDIRRIVRDLDLWALGEKNGELSWAAVEEMSGFTRQALNARPEIKAAFSVAKAALRIGGAGKAKQEALGDNELLLNENARLKAEIVAYAARETAWKARWQRIAYNLRAKNLQFSHIDRPAPDGAKLPSERETDSILRPFVCVRPTHLPDPDAKGDGVHLI</sequence>
<keyword evidence="1" id="KW-0175">Coiled coil</keyword>